<dbReference type="InterPro" id="IPR019821">
    <property type="entry name" value="Kinesin_motor_CS"/>
</dbReference>
<evidence type="ECO:0000313" key="9">
    <source>
        <dbReference type="EMBL" id="KAJ8299293.1"/>
    </source>
</evidence>
<evidence type="ECO:0000256" key="4">
    <source>
        <dbReference type="ARBA" id="ARBA00023212"/>
    </source>
</evidence>
<dbReference type="InterPro" id="IPR001752">
    <property type="entry name" value="Kinesin_motor_dom"/>
</dbReference>
<protein>
    <recommendedName>
        <fullName evidence="8">Kinesin motor domain-containing protein</fullName>
    </recommendedName>
</protein>
<dbReference type="SMART" id="SM00129">
    <property type="entry name" value="KISc"/>
    <property type="match status" value="1"/>
</dbReference>
<comment type="similarity">
    <text evidence="5">Belongs to the TRAFAC class myosin-kinesin ATPase superfamily. Kinesin family.</text>
</comment>
<dbReference type="InterPro" id="IPR031852">
    <property type="entry name" value="Vik1/Cik1_MT-bd"/>
</dbReference>
<feature type="region of interest" description="Disordered" evidence="7">
    <location>
        <begin position="905"/>
        <end position="927"/>
    </location>
</feature>
<feature type="region of interest" description="Disordered" evidence="7">
    <location>
        <begin position="648"/>
        <end position="678"/>
    </location>
</feature>
<name>A0ABQ9E7K5_TEGGR</name>
<keyword evidence="6" id="KW-0175">Coiled coil</keyword>
<keyword evidence="3 5" id="KW-0067">ATP-binding</keyword>
<feature type="compositionally biased region" description="Basic and acidic residues" evidence="7">
    <location>
        <begin position="942"/>
        <end position="952"/>
    </location>
</feature>
<keyword evidence="10" id="KW-1185">Reference proteome</keyword>
<gene>
    <name evidence="9" type="ORF">KUTeg_023353</name>
</gene>
<evidence type="ECO:0000313" key="10">
    <source>
        <dbReference type="Proteomes" id="UP001217089"/>
    </source>
</evidence>
<dbReference type="Gene3D" id="3.40.850.10">
    <property type="entry name" value="Kinesin motor domain"/>
    <property type="match status" value="2"/>
</dbReference>
<dbReference type="Pfam" id="PF00225">
    <property type="entry name" value="Kinesin"/>
    <property type="match status" value="1"/>
</dbReference>
<dbReference type="InterPro" id="IPR027640">
    <property type="entry name" value="Kinesin-like_fam"/>
</dbReference>
<dbReference type="PANTHER" id="PTHR47968:SF65">
    <property type="entry name" value="KINESIN MOTOR DOMAIN-CONTAINING PROTEIN"/>
    <property type="match status" value="1"/>
</dbReference>
<feature type="coiled-coil region" evidence="6">
    <location>
        <begin position="334"/>
        <end position="361"/>
    </location>
</feature>
<evidence type="ECO:0000256" key="6">
    <source>
        <dbReference type="SAM" id="Coils"/>
    </source>
</evidence>
<evidence type="ECO:0000259" key="8">
    <source>
        <dbReference type="PROSITE" id="PS50067"/>
    </source>
</evidence>
<dbReference type="PANTHER" id="PTHR47968">
    <property type="entry name" value="CENTROMERE PROTEIN E"/>
    <property type="match status" value="1"/>
</dbReference>
<keyword evidence="4" id="KW-0963">Cytoplasm</keyword>
<keyword evidence="5" id="KW-0505">Motor protein</keyword>
<dbReference type="PRINTS" id="PR00380">
    <property type="entry name" value="KINESINHEAVY"/>
</dbReference>
<feature type="compositionally biased region" description="Polar residues" evidence="7">
    <location>
        <begin position="649"/>
        <end position="678"/>
    </location>
</feature>
<dbReference type="Proteomes" id="UP001217089">
    <property type="component" value="Unassembled WGS sequence"/>
</dbReference>
<keyword evidence="4" id="KW-0206">Cytoskeleton</keyword>
<comment type="caution">
    <text evidence="9">The sequence shown here is derived from an EMBL/GenBank/DDBJ whole genome shotgun (WGS) entry which is preliminary data.</text>
</comment>
<feature type="region of interest" description="Disordered" evidence="7">
    <location>
        <begin position="942"/>
        <end position="967"/>
    </location>
</feature>
<dbReference type="EMBL" id="JARBDR010000921">
    <property type="protein sequence ID" value="KAJ8299293.1"/>
    <property type="molecule type" value="Genomic_DNA"/>
</dbReference>
<evidence type="ECO:0000256" key="7">
    <source>
        <dbReference type="SAM" id="MobiDB-lite"/>
    </source>
</evidence>
<proteinExistence type="inferred from homology"/>
<evidence type="ECO:0000256" key="3">
    <source>
        <dbReference type="ARBA" id="ARBA00022840"/>
    </source>
</evidence>
<comment type="subcellular location">
    <subcellularLocation>
        <location evidence="1">Cytoplasm</location>
        <location evidence="1">Cytoskeleton</location>
    </subcellularLocation>
</comment>
<evidence type="ECO:0000256" key="1">
    <source>
        <dbReference type="ARBA" id="ARBA00004245"/>
    </source>
</evidence>
<feature type="region of interest" description="Disordered" evidence="7">
    <location>
        <begin position="976"/>
        <end position="995"/>
    </location>
</feature>
<feature type="domain" description="Kinesin motor" evidence="8">
    <location>
        <begin position="29"/>
        <end position="319"/>
    </location>
</feature>
<feature type="binding site" evidence="5">
    <location>
        <begin position="132"/>
        <end position="139"/>
    </location>
    <ligand>
        <name>ATP</name>
        <dbReference type="ChEBI" id="CHEBI:30616"/>
    </ligand>
</feature>
<feature type="compositionally biased region" description="Basic and acidic residues" evidence="7">
    <location>
        <begin position="912"/>
        <end position="927"/>
    </location>
</feature>
<dbReference type="InterPro" id="IPR036961">
    <property type="entry name" value="Kinesin_motor_dom_sf"/>
</dbReference>
<dbReference type="InterPro" id="IPR027417">
    <property type="entry name" value="P-loop_NTPase"/>
</dbReference>
<evidence type="ECO:0000256" key="2">
    <source>
        <dbReference type="ARBA" id="ARBA00022741"/>
    </source>
</evidence>
<dbReference type="PROSITE" id="PS50067">
    <property type="entry name" value="KINESIN_MOTOR_2"/>
    <property type="match status" value="1"/>
</dbReference>
<accession>A0ABQ9E7K5</accession>
<keyword evidence="2 5" id="KW-0547">Nucleotide-binding</keyword>
<organism evidence="9 10">
    <name type="scientific">Tegillarca granosa</name>
    <name type="common">Malaysian cockle</name>
    <name type="synonym">Anadara granosa</name>
    <dbReference type="NCBI Taxonomy" id="220873"/>
    <lineage>
        <taxon>Eukaryota</taxon>
        <taxon>Metazoa</taxon>
        <taxon>Spiralia</taxon>
        <taxon>Lophotrochozoa</taxon>
        <taxon>Mollusca</taxon>
        <taxon>Bivalvia</taxon>
        <taxon>Autobranchia</taxon>
        <taxon>Pteriomorphia</taxon>
        <taxon>Arcoida</taxon>
        <taxon>Arcoidea</taxon>
        <taxon>Arcidae</taxon>
        <taxon>Tegillarca</taxon>
    </lineage>
</organism>
<feature type="coiled-coil region" evidence="6">
    <location>
        <begin position="442"/>
        <end position="479"/>
    </location>
</feature>
<evidence type="ECO:0000256" key="5">
    <source>
        <dbReference type="PROSITE-ProRule" id="PRU00283"/>
    </source>
</evidence>
<reference evidence="9 10" key="1">
    <citation type="submission" date="2022-12" db="EMBL/GenBank/DDBJ databases">
        <title>Chromosome-level genome of Tegillarca granosa.</title>
        <authorList>
            <person name="Kim J."/>
        </authorList>
    </citation>
    <scope>NUCLEOTIDE SEQUENCE [LARGE SCALE GENOMIC DNA]</scope>
    <source>
        <strain evidence="9">Teg-2019</strain>
        <tissue evidence="9">Adductor muscle</tissue>
    </source>
</reference>
<dbReference type="SUPFAM" id="SSF52540">
    <property type="entry name" value="P-loop containing nucleoside triphosphate hydrolases"/>
    <property type="match status" value="1"/>
</dbReference>
<dbReference type="PROSITE" id="PS00411">
    <property type="entry name" value="KINESIN_MOTOR_1"/>
    <property type="match status" value="1"/>
</dbReference>
<sequence>MTLAGRKKVVCEDIAPPSRGQNSSIPKSNVRVVVRIRPENKLEIDADSRVVVQYMNENVLVFDPKEQGSPEYGYRRRRRQRDIRRRENKDLRFAFDYVFGPRSKNHEVYEQTTKQIVTSFLNGYNCSVFAYGATGAGKTHTMLGSPEHPGVMYLTMMELYSRMAVIEADQTCDIAVSYLEVYNEQIHDLLLPGNSLPVREDSRSGVVVPGLSLHKIAKMCLVDLAGSERATCTKNRGARLREGANINRSLLALGNVINSLSDSKYKGHIPYRDSKLTRLLKDSLGGNCQTCMIAAVSPSSLTYEDTYNTLKYADRAKNIQSTLKKNVLKVDFHVAKYGQIIEDLRVEIVELKDKLRFYEEGKMVAQSTTNYVEICRMREKLDGVFGTRLKMCQEHLDVELKSRDMQWKIYRKEKCLAWMNLVTDMHQNGLREKMEKTITTSRQRLQNVLKSKEETNHRLEENKKNMKDLEVSVQEQINASGDQLTSEILKSSLEFHQTNLQLTEAQLIVKLLECLKQQYQLLQKENLMTSDLQSNYHSIQSLVGGREVAFADQSYCAASESNTNAEKIEIGDLLNFKSSTNLTVTTDNYCIPSQAPVHSAVSTTQITEIHSEEGPQRIIQEAVIGLPSRVDDKNTVHVIKHNGVPATDFQHQASSERNGQQISQISNPPLGSQALNSGLNNVSAGDSIETKLFAGHTPAPKKLVGVPLESGNNVVSVATDVNSDGIGRVTSVSSLQVPGLHTSNSSQNSCSSSVQINGAKHLTSSQELNSVVLGSSAPVLKNNNTALDSTFTVGDIQASKDFNTGQTKSHEQTEDLNSTFTLDEACPRNPEIVARTPIIDDKYRNRSSNHVNNCSVNNVDTCKSVNNCVNSGVENSSNGNIVRTASTLKPVNKLLENVKNIAHPLQSQTVTKSHDSNYGKEDSVSDKLSVKSQTVTKVKHFDDNNENVKDGGRSYAEVARSPPIGTPSRVQLKEVNGSSTPLGIGTPSRVPFGTPSRVPLREVNGNGTPLANPLSPLVKPEQQKNGLIRNNLFPQCNDSAKENARVLQEYGLPSLVERPSASIPTDLKIEIMNLKNQDGHYHKEVSLHQTYIGVDGKFKVILKCVME</sequence>
<dbReference type="Pfam" id="PF16796">
    <property type="entry name" value="Microtub_bd"/>
    <property type="match status" value="1"/>
</dbReference>